<dbReference type="OrthoDB" id="2148490at2759"/>
<keyword evidence="3 6" id="KW-0812">Transmembrane</keyword>
<evidence type="ECO:0000256" key="4">
    <source>
        <dbReference type="ARBA" id="ARBA00022989"/>
    </source>
</evidence>
<dbReference type="GO" id="GO:0032977">
    <property type="term" value="F:membrane insertase activity"/>
    <property type="evidence" value="ECO:0007669"/>
    <property type="project" value="InterPro"/>
</dbReference>
<reference evidence="7 8" key="1">
    <citation type="journal article" date="2016" name="PLoS Pathog.">
        <title>Biosynthesis of antibiotic leucinostatins in bio-control fungus Purpureocillium lilacinum and their inhibition on phytophthora revealed by genome mining.</title>
        <authorList>
            <person name="Wang G."/>
            <person name="Liu Z."/>
            <person name="Lin R."/>
            <person name="Li E."/>
            <person name="Mao Z."/>
            <person name="Ling J."/>
            <person name="Yang Y."/>
            <person name="Yin W.B."/>
            <person name="Xie B."/>
        </authorList>
    </citation>
    <scope>NUCLEOTIDE SEQUENCE [LARGE SCALE GENOMIC DNA]</scope>
    <source>
        <strain evidence="7">170</strain>
    </source>
</reference>
<accession>A0A179G729</accession>
<feature type="transmembrane region" description="Helical" evidence="6">
    <location>
        <begin position="67"/>
        <end position="86"/>
    </location>
</feature>
<dbReference type="Proteomes" id="UP000078397">
    <property type="component" value="Unassembled WGS sequence"/>
</dbReference>
<dbReference type="RefSeq" id="XP_018149393.1">
    <property type="nucleotide sequence ID" value="XM_018290753.1"/>
</dbReference>
<dbReference type="GO" id="GO:0005743">
    <property type="term" value="C:mitochondrial inner membrane"/>
    <property type="evidence" value="ECO:0007669"/>
    <property type="project" value="TreeGrafter"/>
</dbReference>
<keyword evidence="8" id="KW-1185">Reference proteome</keyword>
<dbReference type="EMBL" id="LSBJ02000001">
    <property type="protein sequence ID" value="OAQ73310.1"/>
    <property type="molecule type" value="Genomic_DNA"/>
</dbReference>
<gene>
    <name evidence="7" type="ORF">VFPPC_12976</name>
</gene>
<name>A0A179G729_METCM</name>
<dbReference type="GO" id="GO:0032979">
    <property type="term" value="P:protein insertion into mitochondrial inner membrane from matrix"/>
    <property type="evidence" value="ECO:0007669"/>
    <property type="project" value="TreeGrafter"/>
</dbReference>
<dbReference type="KEGG" id="pchm:VFPPC_12976"/>
<feature type="transmembrane region" description="Helical" evidence="6">
    <location>
        <begin position="275"/>
        <end position="298"/>
    </location>
</feature>
<sequence length="347" mass="38935">MPPFHKSTSRLITFTRITARPQRQTHLSSNPHRPTTSRRQFHLSAIGDAVVFTADSISSIHNAGVPWYLSIPLVALGVNFSFRLPIQYYTRRLVIKRNELNPLISAWSSRHAAAVPRGKDEQAERLWKLRVAGLTEKSRRRIYKIWGVQRWKTLAPFLSMVPFVVVSEALRRLCGAPMGWISHSIGLASMDKVSSTLSDASGLFNEELARGGCLWFVDLTAMDPYYVLPLLCSALLARTAWGRLSREQLRVLLSLDGSKAPKTPMVRIQTGIGRALLMIPLFPMLFADLPSAIFLYWATTFALNDVNESILERVVPKRAPKLKMVQRIPPALPYLRGSHGNGGKSVR</sequence>
<dbReference type="GO" id="GO:0033617">
    <property type="term" value="P:mitochondrial respiratory chain complex IV assembly"/>
    <property type="evidence" value="ECO:0007669"/>
    <property type="project" value="TreeGrafter"/>
</dbReference>
<protein>
    <submittedName>
        <fullName evidence="7">Mitochondrial export translocase Oxa2</fullName>
    </submittedName>
</protein>
<dbReference type="STRING" id="1380566.A0A179G729"/>
<organism evidence="7 8">
    <name type="scientific">Pochonia chlamydosporia 170</name>
    <dbReference type="NCBI Taxonomy" id="1380566"/>
    <lineage>
        <taxon>Eukaryota</taxon>
        <taxon>Fungi</taxon>
        <taxon>Dikarya</taxon>
        <taxon>Ascomycota</taxon>
        <taxon>Pezizomycotina</taxon>
        <taxon>Sordariomycetes</taxon>
        <taxon>Hypocreomycetidae</taxon>
        <taxon>Hypocreales</taxon>
        <taxon>Clavicipitaceae</taxon>
        <taxon>Pochonia</taxon>
    </lineage>
</organism>
<evidence type="ECO:0000256" key="1">
    <source>
        <dbReference type="ARBA" id="ARBA00004141"/>
    </source>
</evidence>
<comment type="subcellular location">
    <subcellularLocation>
        <location evidence="1">Membrane</location>
        <topology evidence="1">Multi-pass membrane protein</topology>
    </subcellularLocation>
</comment>
<dbReference type="AlphaFoldDB" id="A0A179G729"/>
<evidence type="ECO:0000313" key="8">
    <source>
        <dbReference type="Proteomes" id="UP000078397"/>
    </source>
</evidence>
<evidence type="ECO:0000256" key="5">
    <source>
        <dbReference type="ARBA" id="ARBA00023136"/>
    </source>
</evidence>
<dbReference type="GeneID" id="28854747"/>
<evidence type="ECO:0000256" key="3">
    <source>
        <dbReference type="ARBA" id="ARBA00022692"/>
    </source>
</evidence>
<dbReference type="PANTHER" id="PTHR12428:SF65">
    <property type="entry name" value="CYTOCHROME C OXIDASE ASSEMBLY PROTEIN COX18, MITOCHONDRIAL"/>
    <property type="match status" value="1"/>
</dbReference>
<keyword evidence="4 6" id="KW-1133">Transmembrane helix</keyword>
<keyword evidence="5 6" id="KW-0472">Membrane</keyword>
<comment type="similarity">
    <text evidence="2">Belongs to the OXA1/ALB3/YidC family.</text>
</comment>
<proteinExistence type="inferred from homology"/>
<evidence type="ECO:0000256" key="6">
    <source>
        <dbReference type="SAM" id="Phobius"/>
    </source>
</evidence>
<comment type="caution">
    <text evidence="7">The sequence shown here is derived from an EMBL/GenBank/DDBJ whole genome shotgun (WGS) entry which is preliminary data.</text>
</comment>
<dbReference type="InterPro" id="IPR001708">
    <property type="entry name" value="YidC/ALB3/OXA1/COX18"/>
</dbReference>
<dbReference type="PANTHER" id="PTHR12428">
    <property type="entry name" value="OXA1"/>
    <property type="match status" value="1"/>
</dbReference>
<evidence type="ECO:0000256" key="2">
    <source>
        <dbReference type="ARBA" id="ARBA00009877"/>
    </source>
</evidence>
<evidence type="ECO:0000313" key="7">
    <source>
        <dbReference type="EMBL" id="OAQ73310.1"/>
    </source>
</evidence>